<feature type="domain" description="RING-CH-type" evidence="6">
    <location>
        <begin position="265"/>
        <end position="314"/>
    </location>
</feature>
<evidence type="ECO:0000256" key="4">
    <source>
        <dbReference type="SAM" id="MobiDB-lite"/>
    </source>
</evidence>
<evidence type="ECO:0000256" key="1">
    <source>
        <dbReference type="ARBA" id="ARBA00022723"/>
    </source>
</evidence>
<evidence type="ECO:0000259" key="6">
    <source>
        <dbReference type="SMART" id="SM00744"/>
    </source>
</evidence>
<keyword evidence="5" id="KW-0472">Membrane</keyword>
<keyword evidence="1" id="KW-0479">Metal-binding</keyword>
<dbReference type="SUPFAM" id="SSF57850">
    <property type="entry name" value="RING/U-box"/>
    <property type="match status" value="1"/>
</dbReference>
<gene>
    <name evidence="7" type="ORF">FPE_LOCUS23876</name>
</gene>
<feature type="region of interest" description="Disordered" evidence="4">
    <location>
        <begin position="1"/>
        <end position="37"/>
    </location>
</feature>
<keyword evidence="2" id="KW-0863">Zinc-finger</keyword>
<feature type="region of interest" description="Disordered" evidence="4">
    <location>
        <begin position="169"/>
        <end position="188"/>
    </location>
</feature>
<keyword evidence="5" id="KW-0812">Transmembrane</keyword>
<dbReference type="Gene3D" id="3.30.40.10">
    <property type="entry name" value="Zinc/RING finger domain, C3HC4 (zinc finger)"/>
    <property type="match status" value="1"/>
</dbReference>
<dbReference type="EMBL" id="OU503049">
    <property type="protein sequence ID" value="CAI9776446.1"/>
    <property type="molecule type" value="Genomic_DNA"/>
</dbReference>
<protein>
    <recommendedName>
        <fullName evidence="6">RING-CH-type domain-containing protein</fullName>
    </recommendedName>
</protein>
<name>A0AAD1ZVA0_9LAMI</name>
<evidence type="ECO:0000313" key="8">
    <source>
        <dbReference type="Proteomes" id="UP000834106"/>
    </source>
</evidence>
<evidence type="ECO:0000256" key="2">
    <source>
        <dbReference type="ARBA" id="ARBA00022771"/>
    </source>
</evidence>
<keyword evidence="3" id="KW-0862">Zinc</keyword>
<evidence type="ECO:0000256" key="3">
    <source>
        <dbReference type="ARBA" id="ARBA00022833"/>
    </source>
</evidence>
<dbReference type="SMART" id="SM00744">
    <property type="entry name" value="RINGv"/>
    <property type="match status" value="1"/>
</dbReference>
<feature type="transmembrane region" description="Helical" evidence="5">
    <location>
        <begin position="409"/>
        <end position="430"/>
    </location>
</feature>
<dbReference type="Proteomes" id="UP000834106">
    <property type="component" value="Chromosome 14"/>
</dbReference>
<dbReference type="GO" id="GO:0008270">
    <property type="term" value="F:zinc ion binding"/>
    <property type="evidence" value="ECO:0007669"/>
    <property type="project" value="UniProtKB-KW"/>
</dbReference>
<dbReference type="CDD" id="cd16495">
    <property type="entry name" value="RING_CH-C4HC3_MARCH"/>
    <property type="match status" value="1"/>
</dbReference>
<feature type="transmembrane region" description="Helical" evidence="5">
    <location>
        <begin position="436"/>
        <end position="458"/>
    </location>
</feature>
<reference evidence="7" key="1">
    <citation type="submission" date="2023-05" db="EMBL/GenBank/DDBJ databases">
        <authorList>
            <person name="Huff M."/>
        </authorList>
    </citation>
    <scope>NUCLEOTIDE SEQUENCE</scope>
</reference>
<dbReference type="Pfam" id="PF12906">
    <property type="entry name" value="RINGv"/>
    <property type="match status" value="1"/>
</dbReference>
<organism evidence="7 8">
    <name type="scientific">Fraxinus pennsylvanica</name>
    <dbReference type="NCBI Taxonomy" id="56036"/>
    <lineage>
        <taxon>Eukaryota</taxon>
        <taxon>Viridiplantae</taxon>
        <taxon>Streptophyta</taxon>
        <taxon>Embryophyta</taxon>
        <taxon>Tracheophyta</taxon>
        <taxon>Spermatophyta</taxon>
        <taxon>Magnoliopsida</taxon>
        <taxon>eudicotyledons</taxon>
        <taxon>Gunneridae</taxon>
        <taxon>Pentapetalae</taxon>
        <taxon>asterids</taxon>
        <taxon>lamiids</taxon>
        <taxon>Lamiales</taxon>
        <taxon>Oleaceae</taxon>
        <taxon>Oleeae</taxon>
        <taxon>Fraxinus</taxon>
    </lineage>
</organism>
<keyword evidence="5" id="KW-1133">Transmembrane helix</keyword>
<feature type="compositionally biased region" description="Polar residues" evidence="4">
    <location>
        <begin position="238"/>
        <end position="250"/>
    </location>
</feature>
<evidence type="ECO:0000256" key="5">
    <source>
        <dbReference type="SAM" id="Phobius"/>
    </source>
</evidence>
<feature type="transmembrane region" description="Helical" evidence="5">
    <location>
        <begin position="354"/>
        <end position="373"/>
    </location>
</feature>
<dbReference type="InterPro" id="IPR013083">
    <property type="entry name" value="Znf_RING/FYVE/PHD"/>
</dbReference>
<evidence type="ECO:0000313" key="7">
    <source>
        <dbReference type="EMBL" id="CAI9776446.1"/>
    </source>
</evidence>
<feature type="transmembrane region" description="Helical" evidence="5">
    <location>
        <begin position="379"/>
        <end position="397"/>
    </location>
</feature>
<dbReference type="AlphaFoldDB" id="A0AAD1ZVA0"/>
<dbReference type="PANTHER" id="PTHR46158:SF1">
    <property type="entry name" value="RING_U-BOX SUPERFAMILY PROTEIN"/>
    <property type="match status" value="1"/>
</dbReference>
<dbReference type="PANTHER" id="PTHR46158">
    <property type="entry name" value="OS02G0165000 PROTEIN"/>
    <property type="match status" value="1"/>
</dbReference>
<feature type="region of interest" description="Disordered" evidence="4">
    <location>
        <begin position="233"/>
        <end position="258"/>
    </location>
</feature>
<keyword evidence="8" id="KW-1185">Reference proteome</keyword>
<accession>A0AAD1ZVA0</accession>
<dbReference type="InterPro" id="IPR011016">
    <property type="entry name" value="Znf_RING-CH"/>
</dbReference>
<sequence>MIKSEDKNQSITETDEREVAISIPEEEKSSGITSESSKVKHWKKPNLFLEIPSRTLELSRQEFVQIKMPPTPTPTPTPTPKRVNFLLTPSPSHAKLSGSPCPSSKARPSIKNLLPKLSFKYRSSNPDIEKTGNLDSGLSTARMQDNPSISKSWSLTKIFTPRMKKTTSLPVTPIAHSNPDSVRDGNINSSQPLDTKVAQRHMSRSLSVPDLTKDKSTRKIDCFFRVIPSTPRVKDGTSEVSTVTTPGASDNNEDDGEDIPEEEAVCRICLVELCEGGEMLKMECSCKGELALAHQECLVKWFSIKGNKMCDVCKQEVRNLPVTLLRIQSTINRNTEATSFQHIEIHGYRVWQEVPILVIIGMLAYFCFLEQLLVNKMGATAIAISLPFSCVLGLLSSMTSSTMVKRRFVWVYASVQFALVVLFAHIFYSLVHVQSVLSILLSTLAGFGVAMSGSSILVEFLRWKRRRHAVTNQNQMSGQVVLNQTRWPQMNQTAMPSYQTEAENPETFSDR</sequence>
<proteinExistence type="predicted"/>